<protein>
    <submittedName>
        <fullName evidence="1">Uncharacterized protein</fullName>
    </submittedName>
</protein>
<organism evidence="1 2">
    <name type="scientific">Pacificispira spongiicola</name>
    <dbReference type="NCBI Taxonomy" id="2729598"/>
    <lineage>
        <taxon>Bacteria</taxon>
        <taxon>Pseudomonadati</taxon>
        <taxon>Pseudomonadota</taxon>
        <taxon>Alphaproteobacteria</taxon>
        <taxon>Rhodospirillales</taxon>
        <taxon>Rhodospirillaceae</taxon>
        <taxon>Pacificispira</taxon>
    </lineage>
</organism>
<reference evidence="1 2" key="1">
    <citation type="submission" date="2020-04" db="EMBL/GenBank/DDBJ databases">
        <title>Rhodospirillaceae bacterium KN72 isolated from deep sea.</title>
        <authorList>
            <person name="Zhang D.-C."/>
        </authorList>
    </citation>
    <scope>NUCLEOTIDE SEQUENCE [LARGE SCALE GENOMIC DNA]</scope>
    <source>
        <strain evidence="1 2">KN72</strain>
    </source>
</reference>
<name>A0A7Y0E362_9PROT</name>
<dbReference type="Proteomes" id="UP000539372">
    <property type="component" value="Unassembled WGS sequence"/>
</dbReference>
<proteinExistence type="predicted"/>
<sequence length="142" mass="15593">MSKTDDITAALAKDAADLNAALNRHAELETIPNPLPRADYLCRLSGTAMEGAALIELRYVPDKLLVQEDGFGTYLAGLHSQESLEALAAIILDDLNNELVPRFLQIRIMASRNTLDAGHAILVEDRRPRWDNPALLAHLAQI</sequence>
<comment type="caution">
    <text evidence="1">The sequence shown here is derived from an EMBL/GenBank/DDBJ whole genome shotgun (WGS) entry which is preliminary data.</text>
</comment>
<evidence type="ECO:0000313" key="1">
    <source>
        <dbReference type="EMBL" id="NMM46364.1"/>
    </source>
</evidence>
<keyword evidence="2" id="KW-1185">Reference proteome</keyword>
<gene>
    <name evidence="1" type="ORF">HH303_17870</name>
</gene>
<accession>A0A7Y0E362</accession>
<dbReference type="AlphaFoldDB" id="A0A7Y0E362"/>
<dbReference type="RefSeq" id="WP_169626724.1">
    <property type="nucleotide sequence ID" value="NZ_JABBNT010000005.1"/>
</dbReference>
<dbReference type="EMBL" id="JABBNT010000005">
    <property type="protein sequence ID" value="NMM46364.1"/>
    <property type="molecule type" value="Genomic_DNA"/>
</dbReference>
<evidence type="ECO:0000313" key="2">
    <source>
        <dbReference type="Proteomes" id="UP000539372"/>
    </source>
</evidence>